<dbReference type="PANTHER" id="PTHR47654">
    <property type="entry name" value="ZN(II)2CYS6 TRANSCRIPTION FACTOR (EUROFUNG)-RELATED"/>
    <property type="match status" value="1"/>
</dbReference>
<feature type="region of interest" description="Disordered" evidence="3">
    <location>
        <begin position="127"/>
        <end position="164"/>
    </location>
</feature>
<feature type="region of interest" description="Disordered" evidence="3">
    <location>
        <begin position="464"/>
        <end position="498"/>
    </location>
</feature>
<dbReference type="SMART" id="SM00906">
    <property type="entry name" value="Fungal_trans"/>
    <property type="match status" value="1"/>
</dbReference>
<feature type="region of interest" description="Disordered" evidence="3">
    <location>
        <begin position="784"/>
        <end position="817"/>
    </location>
</feature>
<name>A0A2T2NVC3_CORCC</name>
<protein>
    <recommendedName>
        <fullName evidence="4">Zn(2)-C6 fungal-type domain-containing protein</fullName>
    </recommendedName>
</protein>
<dbReference type="EMBL" id="KZ678133">
    <property type="protein sequence ID" value="PSN69344.1"/>
    <property type="molecule type" value="Genomic_DNA"/>
</dbReference>
<keyword evidence="2" id="KW-0539">Nucleus</keyword>
<dbReference type="Proteomes" id="UP000240883">
    <property type="component" value="Unassembled WGS sequence"/>
</dbReference>
<feature type="compositionally biased region" description="Low complexity" evidence="3">
    <location>
        <begin position="466"/>
        <end position="484"/>
    </location>
</feature>
<dbReference type="GO" id="GO:0006351">
    <property type="term" value="P:DNA-templated transcription"/>
    <property type="evidence" value="ECO:0007669"/>
    <property type="project" value="InterPro"/>
</dbReference>
<dbReference type="CDD" id="cd12148">
    <property type="entry name" value="fungal_TF_MHR"/>
    <property type="match status" value="1"/>
</dbReference>
<evidence type="ECO:0000256" key="2">
    <source>
        <dbReference type="ARBA" id="ARBA00023242"/>
    </source>
</evidence>
<feature type="domain" description="Zn(2)-C6 fungal-type" evidence="4">
    <location>
        <begin position="46"/>
        <end position="76"/>
    </location>
</feature>
<dbReference type="CDD" id="cd00067">
    <property type="entry name" value="GAL4"/>
    <property type="match status" value="1"/>
</dbReference>
<dbReference type="InterPro" id="IPR007219">
    <property type="entry name" value="XnlR_reg_dom"/>
</dbReference>
<dbReference type="SUPFAM" id="SSF57701">
    <property type="entry name" value="Zn2/Cys6 DNA-binding domain"/>
    <property type="match status" value="1"/>
</dbReference>
<dbReference type="InterPro" id="IPR001138">
    <property type="entry name" value="Zn2Cys6_DnaBD"/>
</dbReference>
<dbReference type="Gene3D" id="4.10.240.10">
    <property type="entry name" value="Zn(2)-C6 fungal-type DNA-binding domain"/>
    <property type="match status" value="1"/>
</dbReference>
<dbReference type="GO" id="GO:0003677">
    <property type="term" value="F:DNA binding"/>
    <property type="evidence" value="ECO:0007669"/>
    <property type="project" value="InterPro"/>
</dbReference>
<keyword evidence="1" id="KW-0479">Metal-binding</keyword>
<feature type="compositionally biased region" description="Basic and acidic residues" evidence="3">
    <location>
        <begin position="806"/>
        <end position="817"/>
    </location>
</feature>
<evidence type="ECO:0000259" key="4">
    <source>
        <dbReference type="PROSITE" id="PS50048"/>
    </source>
</evidence>
<dbReference type="Pfam" id="PF00172">
    <property type="entry name" value="Zn_clus"/>
    <property type="match status" value="1"/>
</dbReference>
<proteinExistence type="predicted"/>
<dbReference type="OrthoDB" id="5296287at2759"/>
<gene>
    <name evidence="5" type="ORF">BS50DRAFT_550122</name>
</gene>
<dbReference type="AlphaFoldDB" id="A0A2T2NVC3"/>
<feature type="region of interest" description="Disordered" evidence="3">
    <location>
        <begin position="1"/>
        <end position="20"/>
    </location>
</feature>
<evidence type="ECO:0000256" key="1">
    <source>
        <dbReference type="ARBA" id="ARBA00022723"/>
    </source>
</evidence>
<keyword evidence="6" id="KW-1185">Reference proteome</keyword>
<dbReference type="GO" id="GO:0008270">
    <property type="term" value="F:zinc ion binding"/>
    <property type="evidence" value="ECO:0007669"/>
    <property type="project" value="InterPro"/>
</dbReference>
<dbReference type="GO" id="GO:0000981">
    <property type="term" value="F:DNA-binding transcription factor activity, RNA polymerase II-specific"/>
    <property type="evidence" value="ECO:0007669"/>
    <property type="project" value="InterPro"/>
</dbReference>
<accession>A0A2T2NVC3</accession>
<dbReference type="InterPro" id="IPR036864">
    <property type="entry name" value="Zn2-C6_fun-type_DNA-bd_sf"/>
</dbReference>
<organism evidence="5 6">
    <name type="scientific">Corynespora cassiicola Philippines</name>
    <dbReference type="NCBI Taxonomy" id="1448308"/>
    <lineage>
        <taxon>Eukaryota</taxon>
        <taxon>Fungi</taxon>
        <taxon>Dikarya</taxon>
        <taxon>Ascomycota</taxon>
        <taxon>Pezizomycotina</taxon>
        <taxon>Dothideomycetes</taxon>
        <taxon>Pleosporomycetidae</taxon>
        <taxon>Pleosporales</taxon>
        <taxon>Corynesporascaceae</taxon>
        <taxon>Corynespora</taxon>
    </lineage>
</organism>
<reference evidence="5 6" key="1">
    <citation type="journal article" date="2018" name="Front. Microbiol.">
        <title>Genome-Wide Analysis of Corynespora cassiicola Leaf Fall Disease Putative Effectors.</title>
        <authorList>
            <person name="Lopez D."/>
            <person name="Ribeiro S."/>
            <person name="Label P."/>
            <person name="Fumanal B."/>
            <person name="Venisse J.S."/>
            <person name="Kohler A."/>
            <person name="de Oliveira R.R."/>
            <person name="Labutti K."/>
            <person name="Lipzen A."/>
            <person name="Lail K."/>
            <person name="Bauer D."/>
            <person name="Ohm R.A."/>
            <person name="Barry K.W."/>
            <person name="Spatafora J."/>
            <person name="Grigoriev I.V."/>
            <person name="Martin F.M."/>
            <person name="Pujade-Renaud V."/>
        </authorList>
    </citation>
    <scope>NUCLEOTIDE SEQUENCE [LARGE SCALE GENOMIC DNA]</scope>
    <source>
        <strain evidence="5 6">Philippines</strain>
    </source>
</reference>
<dbReference type="PANTHER" id="PTHR47654:SF5">
    <property type="entry name" value="TRANSCRIPTION FACTOR DOMAIN-CONTAINING PROTEIN"/>
    <property type="match status" value="1"/>
</dbReference>
<sequence length="817" mass="90870">MSSNTPPFASGYNPPPTAGARKVAIPRLQRTGQAQNPKDRRRVPRACTACRSHKIKCSGDTPLCKHCEATGRECVYIMPRKDRLKLSRVTERCVQMAGVLNDLRSRANEEDSARISELLDAVEEDISDIRQPQVPSNPDHTVEDSPEGSGTLETVSYEPLDPLNNDSLDLVDEDLLKDERARATGFVGKNSEVQWLRAILLQLERTEDESAKPKSERRPSYAPSNIDQVSSFSFYSDNESIDPDFYVVPYELPAPDVAERLLDCYMSTVHDSFPILPRKLFEDQFRRYFKAVQSGSAPRLSPRWQAILNLVFAIGAKYSHLTKASWRGDERDHIMYQARARKFGLSENALTNHPDVPQIQVAGLLAFYYLSVGQISRSWVILGTALRFAYSLGLHVRNEDPSATATKREMLVRIWWSLYSLERLLSVATGRPSIIVDSCCSVPMPVPLSEDQIADDAEAVQKFRRPSTPSTVSSAATSPALSSSFPGMDTPRTPTGFAKNEANSGSYFRAVIQIGIISQNILSSLYTAGTMIRSPTEIQQNIAQLGQRLDQWLSSLPSEFNFQARRPGAASGRQSHLRESMLLGFHFYSCRILLTRPCLGSLSAALKEGKEAGMPGPFIRRMATICIESAKTVADFLPDQPNSTYIYEYGPWWSIVHHFMQIFSIYLLGLLYSTPMSQETVVLLQYSRKVVRWLRAMQDPLSIRAYHMAMRTLDEVAGRLSLDISDFWVEHAMAFPGSDIGMADATSPDEAAFLGGVGSMVDSHLPSQYVATVPMSAPTHVSSMLSSLDTRTPAAPPFPPQAGGHFFDDSTRRGSRN</sequence>
<dbReference type="Pfam" id="PF04082">
    <property type="entry name" value="Fungal_trans"/>
    <property type="match status" value="1"/>
</dbReference>
<dbReference type="PROSITE" id="PS50048">
    <property type="entry name" value="ZN2_CY6_FUNGAL_2"/>
    <property type="match status" value="1"/>
</dbReference>
<evidence type="ECO:0000313" key="6">
    <source>
        <dbReference type="Proteomes" id="UP000240883"/>
    </source>
</evidence>
<dbReference type="InterPro" id="IPR053230">
    <property type="entry name" value="Trans_reg_galc"/>
</dbReference>
<evidence type="ECO:0000256" key="3">
    <source>
        <dbReference type="SAM" id="MobiDB-lite"/>
    </source>
</evidence>
<evidence type="ECO:0000313" key="5">
    <source>
        <dbReference type="EMBL" id="PSN69344.1"/>
    </source>
</evidence>
<dbReference type="SMART" id="SM00066">
    <property type="entry name" value="GAL4"/>
    <property type="match status" value="1"/>
</dbReference>
<dbReference type="PROSITE" id="PS00463">
    <property type="entry name" value="ZN2_CY6_FUNGAL_1"/>
    <property type="match status" value="1"/>
</dbReference>